<evidence type="ECO:0000313" key="2">
    <source>
        <dbReference type="EMBL" id="GGR82655.1"/>
    </source>
</evidence>
<dbReference type="EMBL" id="BMTL01000007">
    <property type="protein sequence ID" value="GGR82655.1"/>
    <property type="molecule type" value="Genomic_DNA"/>
</dbReference>
<protein>
    <submittedName>
        <fullName evidence="2">Uncharacterized protein</fullName>
    </submittedName>
</protein>
<proteinExistence type="predicted"/>
<evidence type="ECO:0000256" key="1">
    <source>
        <dbReference type="SAM" id="MobiDB-lite"/>
    </source>
</evidence>
<comment type="caution">
    <text evidence="2">The sequence shown here is derived from an EMBL/GenBank/DDBJ whole genome shotgun (WGS) entry which is preliminary data.</text>
</comment>
<feature type="compositionally biased region" description="Low complexity" evidence="1">
    <location>
        <begin position="58"/>
        <end position="74"/>
    </location>
</feature>
<sequence>MTGGKRAQLLVQAGQDLLPARKENAARAVAATLYVSERTAHRRLRQAPELGLGPADPPMAAAATGKEPAAAAEPPVLPPMLWR</sequence>
<dbReference type="AlphaFoldDB" id="A0A918L2D0"/>
<reference evidence="2" key="1">
    <citation type="journal article" date="2014" name="Int. J. Syst. Evol. Microbiol.">
        <title>Complete genome sequence of Corynebacterium casei LMG S-19264T (=DSM 44701T), isolated from a smear-ripened cheese.</title>
        <authorList>
            <consortium name="US DOE Joint Genome Institute (JGI-PGF)"/>
            <person name="Walter F."/>
            <person name="Albersmeier A."/>
            <person name="Kalinowski J."/>
            <person name="Ruckert C."/>
        </authorList>
    </citation>
    <scope>NUCLEOTIDE SEQUENCE</scope>
    <source>
        <strain evidence="2">JCM 4386</strain>
    </source>
</reference>
<feature type="region of interest" description="Disordered" evidence="1">
    <location>
        <begin position="45"/>
        <end position="83"/>
    </location>
</feature>
<keyword evidence="3" id="KW-1185">Reference proteome</keyword>
<dbReference type="Proteomes" id="UP000606194">
    <property type="component" value="Unassembled WGS sequence"/>
</dbReference>
<reference evidence="2" key="2">
    <citation type="submission" date="2020-09" db="EMBL/GenBank/DDBJ databases">
        <authorList>
            <person name="Sun Q."/>
            <person name="Ohkuma M."/>
        </authorList>
    </citation>
    <scope>NUCLEOTIDE SEQUENCE</scope>
    <source>
        <strain evidence="2">JCM 4386</strain>
    </source>
</reference>
<organism evidence="2 3">
    <name type="scientific">Streptomyces humidus</name>
    <dbReference type="NCBI Taxonomy" id="52259"/>
    <lineage>
        <taxon>Bacteria</taxon>
        <taxon>Bacillati</taxon>
        <taxon>Actinomycetota</taxon>
        <taxon>Actinomycetes</taxon>
        <taxon>Kitasatosporales</taxon>
        <taxon>Streptomycetaceae</taxon>
        <taxon>Streptomyces</taxon>
    </lineage>
</organism>
<evidence type="ECO:0000313" key="3">
    <source>
        <dbReference type="Proteomes" id="UP000606194"/>
    </source>
</evidence>
<accession>A0A918L2D0</accession>
<gene>
    <name evidence="2" type="ORF">GCM10010269_22330</name>
</gene>
<name>A0A918L2D0_9ACTN</name>